<dbReference type="RefSeq" id="WP_193081132.1">
    <property type="nucleotide sequence ID" value="NZ_CP045201.1"/>
</dbReference>
<reference evidence="2 3" key="1">
    <citation type="submission" date="2019-10" db="EMBL/GenBank/DDBJ databases">
        <title>Pseudopuniceibacterium sp. HQ09 islated from Antarctica.</title>
        <authorList>
            <person name="Liao L."/>
            <person name="Su S."/>
            <person name="Chen B."/>
            <person name="Yu Y."/>
        </authorList>
    </citation>
    <scope>NUCLEOTIDE SEQUENCE [LARGE SCALE GENOMIC DNA]</scope>
    <source>
        <strain evidence="2 3">HQ09</strain>
    </source>
</reference>
<feature type="domain" description="Response receiver" evidence="1">
    <location>
        <begin position="17"/>
        <end position="156"/>
    </location>
</feature>
<dbReference type="Pfam" id="PF19192">
    <property type="entry name" value="Response_reg_2"/>
    <property type="match status" value="1"/>
</dbReference>
<name>A0A7L9WSC7_9RHOB</name>
<dbReference type="AlphaFoldDB" id="A0A7L9WSC7"/>
<protein>
    <recommendedName>
        <fullName evidence="1">Response receiver domain-containing protein</fullName>
    </recommendedName>
</protein>
<dbReference type="EMBL" id="CP045201">
    <property type="protein sequence ID" value="QOL82792.1"/>
    <property type="molecule type" value="Genomic_DNA"/>
</dbReference>
<proteinExistence type="predicted"/>
<dbReference type="KEGG" id="pshq:F3W81_19350"/>
<sequence>MAEGFESFIEDAFIDPIRSVVIVDDDYPTIEEVLNSNVEGEGKVTKTDSQKGWVKNPRQVLEVVSEFRSKEKKYILDIHDAQNLTDDQEVEGAAHLHQTDLLVLDYQLDPENVEDHTRSLRIARKLFASDHFNLIIVNTNKDLNEVFENFLIGLLERDCLPALSEEASARVEEAYEKNDIPDSFSDGLRKAVGFRQFISVVQDCKNISHVMSGKSEFAALSKLFADSGLPKKYWISIAMSAILSYQEKIADQMSVGSCGVSSFRDSGNVKWIRSDRGFITFSDKKAKRPLLDALRAALADWKPRPSRLLLAKMSADIENQGVEMQDRALADNHSSALWFKDLLLSNELERKSAIDGTVRRHIEAMVAEVLPGVRAFAERLVASQRQDLEADNISIVKSHYQVDLSKMEQLQKAQLFHNALTCSEDVSGWHIQTGHVFEAAGETWICVSPLCDTVPAQISNNNIQLHGDRLRFSAIKLHSKNSNKMPKNVQSNQFLFFNSEHGISVFSIVVSPDAMPETEVFYAENKGIFHDGFKFTICRSEVNRNSNELGMVSHSTEVSYQLRYEYAQNLVQRLGGAVTRIGLNFAGN</sequence>
<dbReference type="InterPro" id="IPR043834">
    <property type="entry name" value="REC"/>
</dbReference>
<gene>
    <name evidence="2" type="ORF">F3W81_19350</name>
</gene>
<organism evidence="2 3">
    <name type="scientific">Pseudooceanicola spongiae</name>
    <dbReference type="NCBI Taxonomy" id="2613965"/>
    <lineage>
        <taxon>Bacteria</taxon>
        <taxon>Pseudomonadati</taxon>
        <taxon>Pseudomonadota</taxon>
        <taxon>Alphaproteobacteria</taxon>
        <taxon>Rhodobacterales</taxon>
        <taxon>Paracoccaceae</taxon>
        <taxon>Pseudooceanicola</taxon>
    </lineage>
</organism>
<accession>A0A7L9WSC7</accession>
<keyword evidence="3" id="KW-1185">Reference proteome</keyword>
<evidence type="ECO:0000313" key="3">
    <source>
        <dbReference type="Proteomes" id="UP000594118"/>
    </source>
</evidence>
<dbReference type="Proteomes" id="UP000594118">
    <property type="component" value="Chromosome"/>
</dbReference>
<evidence type="ECO:0000313" key="2">
    <source>
        <dbReference type="EMBL" id="QOL82792.1"/>
    </source>
</evidence>
<evidence type="ECO:0000259" key="1">
    <source>
        <dbReference type="Pfam" id="PF19192"/>
    </source>
</evidence>